<accession>A0A9Q0F6R9</accession>
<dbReference type="EMBL" id="JAKUCV010007109">
    <property type="protein sequence ID" value="KAJ4824706.1"/>
    <property type="molecule type" value="Genomic_DNA"/>
</dbReference>
<protein>
    <recommendedName>
        <fullName evidence="6">Phorbol-ester/DAG-type domain-containing protein</fullName>
    </recommendedName>
</protein>
<feature type="domain" description="Phorbol-ester/DAG-type" evidence="6">
    <location>
        <begin position="367"/>
        <end position="417"/>
    </location>
</feature>
<evidence type="ECO:0000313" key="7">
    <source>
        <dbReference type="EMBL" id="KAJ4824706.1"/>
    </source>
</evidence>
<evidence type="ECO:0000256" key="4">
    <source>
        <dbReference type="ARBA" id="ARBA00022833"/>
    </source>
</evidence>
<gene>
    <name evidence="7" type="ORF">Tsubulata_017548</name>
</gene>
<dbReference type="Pfam" id="PF03107">
    <property type="entry name" value="C1_2"/>
    <property type="match status" value="2"/>
</dbReference>
<evidence type="ECO:0000256" key="3">
    <source>
        <dbReference type="ARBA" id="ARBA00022771"/>
    </source>
</evidence>
<proteinExistence type="predicted"/>
<evidence type="ECO:0000256" key="2">
    <source>
        <dbReference type="ARBA" id="ARBA00022737"/>
    </source>
</evidence>
<feature type="region of interest" description="Disordered" evidence="5">
    <location>
        <begin position="267"/>
        <end position="306"/>
    </location>
</feature>
<reference evidence="7" key="2">
    <citation type="journal article" date="2023" name="Plants (Basel)">
        <title>Annotation of the Turnera subulata (Passifloraceae) Draft Genome Reveals the S-Locus Evolved after the Divergence of Turneroideae from Passifloroideae in a Stepwise Manner.</title>
        <authorList>
            <person name="Henning P.M."/>
            <person name="Roalson E.H."/>
            <person name="Mir W."/>
            <person name="McCubbin A.G."/>
            <person name="Shore J.S."/>
        </authorList>
    </citation>
    <scope>NUCLEOTIDE SEQUENCE</scope>
    <source>
        <strain evidence="7">F60SS</strain>
    </source>
</reference>
<dbReference type="InterPro" id="IPR046349">
    <property type="entry name" value="C1-like_sf"/>
</dbReference>
<organism evidence="7 8">
    <name type="scientific">Turnera subulata</name>
    <dbReference type="NCBI Taxonomy" id="218843"/>
    <lineage>
        <taxon>Eukaryota</taxon>
        <taxon>Viridiplantae</taxon>
        <taxon>Streptophyta</taxon>
        <taxon>Embryophyta</taxon>
        <taxon>Tracheophyta</taxon>
        <taxon>Spermatophyta</taxon>
        <taxon>Magnoliopsida</taxon>
        <taxon>eudicotyledons</taxon>
        <taxon>Gunneridae</taxon>
        <taxon>Pentapetalae</taxon>
        <taxon>rosids</taxon>
        <taxon>fabids</taxon>
        <taxon>Malpighiales</taxon>
        <taxon>Passifloraceae</taxon>
        <taxon>Turnera</taxon>
    </lineage>
</organism>
<dbReference type="PROSITE" id="PS50081">
    <property type="entry name" value="ZF_DAG_PE_2"/>
    <property type="match status" value="1"/>
</dbReference>
<dbReference type="OrthoDB" id="938199at2759"/>
<evidence type="ECO:0000313" key="8">
    <source>
        <dbReference type="Proteomes" id="UP001141552"/>
    </source>
</evidence>
<keyword evidence="3" id="KW-0863">Zinc-finger</keyword>
<reference evidence="7" key="1">
    <citation type="submission" date="2022-02" db="EMBL/GenBank/DDBJ databases">
        <authorList>
            <person name="Henning P.M."/>
            <person name="McCubbin A.G."/>
            <person name="Shore J.S."/>
        </authorList>
    </citation>
    <scope>NUCLEOTIDE SEQUENCE</scope>
    <source>
        <strain evidence="7">F60SS</strain>
        <tissue evidence="7">Leaves</tissue>
    </source>
</reference>
<evidence type="ECO:0000256" key="1">
    <source>
        <dbReference type="ARBA" id="ARBA00022723"/>
    </source>
</evidence>
<name>A0A9Q0F6R9_9ROSI</name>
<dbReference type="SMART" id="SM00249">
    <property type="entry name" value="PHD"/>
    <property type="match status" value="2"/>
</dbReference>
<keyword evidence="1" id="KW-0479">Metal-binding</keyword>
<sequence length="461" mass="53168">MRAEEDDQEPELPDCKWCQRRIESDDPAYFCKDCLRFWLHEGCYEQPRVVTQHPLHPSPLFLLESHPTHPSRFLCNGCTRLCTGFVYHCRFCDFSLSLGCALPWEDVDMQWVAYKCSECEFYLHIQCALNTRGVKSYLRHKSHEHDLYYFVTTDLNNNNETFRCDVCGELCKGSLYLCLLCESFYHVNCILPPEVEDACHFHPLSLTDPFVEDDSGVYYCHACGGTREGNYHVYRCKQCPEDCPFIAHIECVASDETLTTSLPIVNVPAVKDQDEPSNSTASTDNRNDHHQLEDHQSQSHPSSSYNDDDELKICHLQHGLTHLDCGEKCRACDKPIFGSRNCYTGCPFFLHQSCFGRQQQVEHQYHHHPVVLCNLPKSVGYRCGFCSMYLYDGMGFVCDACQFALHFSCANYLTSTLKHQDFHHHELYCFVMADFQLSILSRDRTNRKVKAKAVGFGRILL</sequence>
<keyword evidence="2" id="KW-0677">Repeat</keyword>
<dbReference type="GO" id="GO:0008270">
    <property type="term" value="F:zinc ion binding"/>
    <property type="evidence" value="ECO:0007669"/>
    <property type="project" value="UniProtKB-KW"/>
</dbReference>
<dbReference type="InterPro" id="IPR004146">
    <property type="entry name" value="DC1"/>
</dbReference>
<dbReference type="PANTHER" id="PTHR46288:SF86">
    <property type="entry name" value="PHORBOL-ESTER_DAG-TYPE DOMAIN-CONTAINING PROTEIN"/>
    <property type="match status" value="1"/>
</dbReference>
<dbReference type="AlphaFoldDB" id="A0A9Q0F6R9"/>
<evidence type="ECO:0000256" key="5">
    <source>
        <dbReference type="SAM" id="MobiDB-lite"/>
    </source>
</evidence>
<dbReference type="PANTHER" id="PTHR46288">
    <property type="entry name" value="PHORBOL-ESTER/DAG-TYPE DOMAIN-CONTAINING PROTEIN"/>
    <property type="match status" value="1"/>
</dbReference>
<evidence type="ECO:0000259" key="6">
    <source>
        <dbReference type="PROSITE" id="PS50081"/>
    </source>
</evidence>
<dbReference type="InterPro" id="IPR001965">
    <property type="entry name" value="Znf_PHD"/>
</dbReference>
<comment type="caution">
    <text evidence="7">The sequence shown here is derived from an EMBL/GenBank/DDBJ whole genome shotgun (WGS) entry which is preliminary data.</text>
</comment>
<dbReference type="Proteomes" id="UP001141552">
    <property type="component" value="Unassembled WGS sequence"/>
</dbReference>
<dbReference type="InterPro" id="IPR002219">
    <property type="entry name" value="PKC_DAG/PE"/>
</dbReference>
<feature type="compositionally biased region" description="Basic and acidic residues" evidence="5">
    <location>
        <begin position="285"/>
        <end position="297"/>
    </location>
</feature>
<keyword evidence="8" id="KW-1185">Reference proteome</keyword>
<dbReference type="SUPFAM" id="SSF57889">
    <property type="entry name" value="Cysteine-rich domain"/>
    <property type="match status" value="3"/>
</dbReference>
<keyword evidence="4" id="KW-0862">Zinc</keyword>